<proteinExistence type="inferred from homology"/>
<evidence type="ECO:0000256" key="1">
    <source>
        <dbReference type="ARBA" id="ARBA00004141"/>
    </source>
</evidence>
<keyword evidence="5 6" id="KW-0472">Membrane</keyword>
<feature type="transmembrane region" description="Helical" evidence="6">
    <location>
        <begin position="157"/>
        <end position="181"/>
    </location>
</feature>
<evidence type="ECO:0000256" key="4">
    <source>
        <dbReference type="ARBA" id="ARBA00022989"/>
    </source>
</evidence>
<dbReference type="Proteomes" id="UP000294599">
    <property type="component" value="Unassembled WGS sequence"/>
</dbReference>
<feature type="transmembrane region" description="Helical" evidence="6">
    <location>
        <begin position="56"/>
        <end position="76"/>
    </location>
</feature>
<keyword evidence="4 6" id="KW-1133">Transmembrane helix</keyword>
<dbReference type="EMBL" id="SMAF01000004">
    <property type="protein sequence ID" value="TCT00086.1"/>
    <property type="molecule type" value="Genomic_DNA"/>
</dbReference>
<keyword evidence="3 6" id="KW-0812">Transmembrane</keyword>
<dbReference type="InterPro" id="IPR001727">
    <property type="entry name" value="GDT1-like"/>
</dbReference>
<feature type="transmembrane region" description="Helical" evidence="6">
    <location>
        <begin position="193"/>
        <end position="211"/>
    </location>
</feature>
<gene>
    <name evidence="7" type="ORF">EDC25_10476</name>
</gene>
<feature type="transmembrane region" description="Helical" evidence="6">
    <location>
        <begin position="6"/>
        <end position="35"/>
    </location>
</feature>
<dbReference type="Pfam" id="PF01169">
    <property type="entry name" value="GDT1"/>
    <property type="match status" value="2"/>
</dbReference>
<comment type="subcellular location">
    <subcellularLocation>
        <location evidence="1 6">Membrane</location>
        <topology evidence="1 6">Multi-pass membrane protein</topology>
    </subcellularLocation>
</comment>
<comment type="similarity">
    <text evidence="2 6">Belongs to the GDT1 family.</text>
</comment>
<dbReference type="PANTHER" id="PTHR12608">
    <property type="entry name" value="TRANSMEMBRANE PROTEIN HTP-1 RELATED"/>
    <property type="match status" value="1"/>
</dbReference>
<sequence>MAPGPAAFVVFVRLPVGIIVTMSTFLLATGLVALAEIGDKTQLLSLLLAARYRRPWTIVLGILVATLANHALAAWLGALLADAVSPEVLRWIVVAGFAAMGLWALKPDTLEADSVPQSSPFGVFGITLVAFFLAEIGDKTQVATIALASRHATELSAVVLGTTAGMMIANVPAVFAGAWLLRKLPMVWIRRAAAASFLALAILAALAPVHAPASHPTPATGTPP</sequence>
<dbReference type="AlphaFoldDB" id="A0A4R3LKM3"/>
<evidence type="ECO:0000256" key="2">
    <source>
        <dbReference type="ARBA" id="ARBA00009190"/>
    </source>
</evidence>
<dbReference type="PANTHER" id="PTHR12608:SF1">
    <property type="entry name" value="TRANSMEMBRANE PROTEIN 165"/>
    <property type="match status" value="1"/>
</dbReference>
<reference evidence="7 8" key="1">
    <citation type="submission" date="2019-03" db="EMBL/GenBank/DDBJ databases">
        <title>Genomic Encyclopedia of Type Strains, Phase IV (KMG-IV): sequencing the most valuable type-strain genomes for metagenomic binning, comparative biology and taxonomic classification.</title>
        <authorList>
            <person name="Goeker M."/>
        </authorList>
    </citation>
    <scope>NUCLEOTIDE SEQUENCE [LARGE SCALE GENOMIC DNA]</scope>
    <source>
        <strain evidence="7 8">DSM 21944</strain>
    </source>
</reference>
<feature type="transmembrane region" description="Helical" evidence="6">
    <location>
        <begin position="88"/>
        <end position="105"/>
    </location>
</feature>
<evidence type="ECO:0000256" key="3">
    <source>
        <dbReference type="ARBA" id="ARBA00022692"/>
    </source>
</evidence>
<name>A0A4R3LKM3_9GAMM</name>
<evidence type="ECO:0000313" key="7">
    <source>
        <dbReference type="EMBL" id="TCT00086.1"/>
    </source>
</evidence>
<evidence type="ECO:0000256" key="5">
    <source>
        <dbReference type="ARBA" id="ARBA00023136"/>
    </source>
</evidence>
<protein>
    <recommendedName>
        <fullName evidence="6">GDT1 family protein</fullName>
    </recommendedName>
</protein>
<comment type="caution">
    <text evidence="7">The sequence shown here is derived from an EMBL/GenBank/DDBJ whole genome shotgun (WGS) entry which is preliminary data.</text>
</comment>
<evidence type="ECO:0000313" key="8">
    <source>
        <dbReference type="Proteomes" id="UP000294599"/>
    </source>
</evidence>
<dbReference type="GO" id="GO:0016020">
    <property type="term" value="C:membrane"/>
    <property type="evidence" value="ECO:0007669"/>
    <property type="project" value="UniProtKB-SubCell"/>
</dbReference>
<evidence type="ECO:0000256" key="6">
    <source>
        <dbReference type="RuleBase" id="RU365102"/>
    </source>
</evidence>
<accession>A0A4R3LKM3</accession>
<organism evidence="7 8">
    <name type="scientific">Pseudofulvimonas gallinarii</name>
    <dbReference type="NCBI Taxonomy" id="634155"/>
    <lineage>
        <taxon>Bacteria</taxon>
        <taxon>Pseudomonadati</taxon>
        <taxon>Pseudomonadota</taxon>
        <taxon>Gammaproteobacteria</taxon>
        <taxon>Lysobacterales</taxon>
        <taxon>Rhodanobacteraceae</taxon>
        <taxon>Pseudofulvimonas</taxon>
    </lineage>
</organism>
<feature type="transmembrane region" description="Helical" evidence="6">
    <location>
        <begin position="117"/>
        <end position="137"/>
    </location>
</feature>
<keyword evidence="8" id="KW-1185">Reference proteome</keyword>
<dbReference type="GO" id="GO:0046873">
    <property type="term" value="F:metal ion transmembrane transporter activity"/>
    <property type="evidence" value="ECO:0007669"/>
    <property type="project" value="InterPro"/>
</dbReference>